<dbReference type="AlphaFoldDB" id="A0A2S0WIT7"/>
<dbReference type="InterPro" id="IPR029069">
    <property type="entry name" value="HotDog_dom_sf"/>
</dbReference>
<protein>
    <submittedName>
        <fullName evidence="2">Protein dehydratase</fullName>
    </submittedName>
</protein>
<dbReference type="KEGG" id="aez:C3E78_02920"/>
<dbReference type="RefSeq" id="WP_108576902.1">
    <property type="nucleotide sequence ID" value="NZ_CP026952.1"/>
</dbReference>
<dbReference type="Proteomes" id="UP000244384">
    <property type="component" value="Chromosome"/>
</dbReference>
<name>A0A2S0WIT7_9ACTN</name>
<keyword evidence="3" id="KW-1185">Reference proteome</keyword>
<gene>
    <name evidence="2" type="ORF">C3E78_02920</name>
</gene>
<comment type="similarity">
    <text evidence="1">Belongs to the enoyl-CoA hydratase/isomerase family.</text>
</comment>
<evidence type="ECO:0000256" key="1">
    <source>
        <dbReference type="ARBA" id="ARBA00005254"/>
    </source>
</evidence>
<dbReference type="CDD" id="cd03441">
    <property type="entry name" value="R_hydratase_like"/>
    <property type="match status" value="1"/>
</dbReference>
<organism evidence="2 3">
    <name type="scientific">Aeromicrobium chenweiae</name>
    <dbReference type="NCBI Taxonomy" id="2079793"/>
    <lineage>
        <taxon>Bacteria</taxon>
        <taxon>Bacillati</taxon>
        <taxon>Actinomycetota</taxon>
        <taxon>Actinomycetes</taxon>
        <taxon>Propionibacteriales</taxon>
        <taxon>Nocardioidaceae</taxon>
        <taxon>Aeromicrobium</taxon>
    </lineage>
</organism>
<dbReference type="EMBL" id="CP026952">
    <property type="protein sequence ID" value="AWB91256.1"/>
    <property type="molecule type" value="Genomic_DNA"/>
</dbReference>
<proteinExistence type="inferred from homology"/>
<dbReference type="OrthoDB" id="5147746at2"/>
<evidence type="ECO:0000313" key="2">
    <source>
        <dbReference type="EMBL" id="AWB91256.1"/>
    </source>
</evidence>
<dbReference type="Pfam" id="PF01575">
    <property type="entry name" value="MaoC_dehydratas"/>
    <property type="match status" value="1"/>
</dbReference>
<dbReference type="InterPro" id="IPR002539">
    <property type="entry name" value="MaoC-like_dom"/>
</dbReference>
<evidence type="ECO:0000313" key="3">
    <source>
        <dbReference type="Proteomes" id="UP000244384"/>
    </source>
</evidence>
<sequence length="135" mass="14406">MTFTPPGEVLTWQLPEVDPEKMKVLALLLADPNPIHFDPEAAAGIGAARVVNQGPSTMATVYNLFEQTHPDHRVARVSFRLLGNVLAGDAVTVSAVPSDQAEPDATTFDVTVRTGEGTTVITARAELVRRSEVAS</sequence>
<reference evidence="3" key="1">
    <citation type="submission" date="2018-01" db="EMBL/GenBank/DDBJ databases">
        <authorList>
            <person name="Li J."/>
        </authorList>
    </citation>
    <scope>NUCLEOTIDE SEQUENCE [LARGE SCALE GENOMIC DNA]</scope>
    <source>
        <strain evidence="3">592</strain>
    </source>
</reference>
<dbReference type="SUPFAM" id="SSF54637">
    <property type="entry name" value="Thioesterase/thiol ester dehydrase-isomerase"/>
    <property type="match status" value="1"/>
</dbReference>
<accession>A0A2S0WIT7</accession>
<dbReference type="Gene3D" id="3.10.129.10">
    <property type="entry name" value="Hotdog Thioesterase"/>
    <property type="match status" value="1"/>
</dbReference>
<accession>A0A5F2EQB7</accession>